<protein>
    <recommendedName>
        <fullName evidence="3">Type I-E CRISPR-associated protein Cse1/CasA</fullName>
    </recommendedName>
</protein>
<evidence type="ECO:0008006" key="3">
    <source>
        <dbReference type="Google" id="ProtNLM"/>
    </source>
</evidence>
<dbReference type="NCBIfam" id="TIGR02547">
    <property type="entry name" value="casA_cse1"/>
    <property type="match status" value="1"/>
</dbReference>
<evidence type="ECO:0000313" key="1">
    <source>
        <dbReference type="EMBL" id="GAA1732920.1"/>
    </source>
</evidence>
<proteinExistence type="predicted"/>
<reference evidence="2" key="1">
    <citation type="journal article" date="2019" name="Int. J. Syst. Evol. Microbiol.">
        <title>The Global Catalogue of Microorganisms (GCM) 10K type strain sequencing project: providing services to taxonomists for standard genome sequencing and annotation.</title>
        <authorList>
            <consortium name="The Broad Institute Genomics Platform"/>
            <consortium name="The Broad Institute Genome Sequencing Center for Infectious Disease"/>
            <person name="Wu L."/>
            <person name="Ma J."/>
        </authorList>
    </citation>
    <scope>NUCLEOTIDE SEQUENCE [LARGE SCALE GENOMIC DNA]</scope>
    <source>
        <strain evidence="2">JCM 13244</strain>
    </source>
</reference>
<name>A0ABP4VUB1_9ACTN</name>
<gene>
    <name evidence="1" type="ORF">GCM10009680_86780</name>
</gene>
<organism evidence="1 2">
    <name type="scientific">Streptomyces yatensis</name>
    <dbReference type="NCBI Taxonomy" id="155177"/>
    <lineage>
        <taxon>Bacteria</taxon>
        <taxon>Bacillati</taxon>
        <taxon>Actinomycetota</taxon>
        <taxon>Actinomycetes</taxon>
        <taxon>Kitasatosporales</taxon>
        <taxon>Streptomycetaceae</taxon>
        <taxon>Streptomyces</taxon>
        <taxon>Streptomyces violaceusniger group</taxon>
    </lineage>
</organism>
<sequence>MTPPDRFSAADDPWIDVRDQHGYHRTGLRGLILDAHTIEDLAVAAAPAASAILRIATVLAARITGLDDPELNADTWNRHRSELLGRTDGFDTDAVNTYFAKYSFDVFDPLRPWMQDPRLREQCAIPSGINTLVFGRPAGNNLAWLSPHHDQAAMPLPTGEALQHLLIHHYYGASGGCTSRTAGTLTCPRAAAGPLRGTVSFHPLGRTLYETLLAGIPKFTADEQSEPDHCPWEEPQLPDPQAPLPPATWPGRRLTGMNRHSVLLVPGDDASTVTNAYLTWSTQQPRLAVTDPYLVVRTGTGRPPQARPRRADADRAWWRELDSLVLAPDEQHATRRPEVFDTLNDLPPPVRKSLRVRVHGFDQDTKTIQRRWYTAITPPLLAWSQEHDPARANRISECCTAAESTASRLTFLTNQAWKDTCHAAPSSKDPSWTATARSLYWQQAEAAFWHLLDTDTPARITFADTAARALRTATASARFRHRAAARAIATAVDALYTPPPAARARQDP</sequence>
<dbReference type="InterPro" id="IPR013381">
    <property type="entry name" value="CRISPR-assoc_prot_Cse1"/>
</dbReference>
<comment type="caution">
    <text evidence="1">The sequence shown here is derived from an EMBL/GenBank/DDBJ whole genome shotgun (WGS) entry which is preliminary data.</text>
</comment>
<accession>A0ABP4VUB1</accession>
<evidence type="ECO:0000313" key="2">
    <source>
        <dbReference type="Proteomes" id="UP001499947"/>
    </source>
</evidence>
<dbReference type="Proteomes" id="UP001499947">
    <property type="component" value="Unassembled WGS sequence"/>
</dbReference>
<dbReference type="RefSeq" id="WP_246585608.1">
    <property type="nucleotide sequence ID" value="NZ_BAAALR010000165.1"/>
</dbReference>
<dbReference type="Pfam" id="PF09481">
    <property type="entry name" value="CRISPR_Cse1"/>
    <property type="match status" value="1"/>
</dbReference>
<dbReference type="EMBL" id="BAAALR010000165">
    <property type="protein sequence ID" value="GAA1732920.1"/>
    <property type="molecule type" value="Genomic_DNA"/>
</dbReference>
<keyword evidence="2" id="KW-1185">Reference proteome</keyword>